<dbReference type="SUPFAM" id="SSF51316">
    <property type="entry name" value="Mss4-like"/>
    <property type="match status" value="1"/>
</dbReference>
<feature type="domain" description="CENP-V/GFA" evidence="5">
    <location>
        <begin position="1"/>
        <end position="111"/>
    </location>
</feature>
<dbReference type="PROSITE" id="PS51891">
    <property type="entry name" value="CENP_V_GFA"/>
    <property type="match status" value="1"/>
</dbReference>
<dbReference type="InterPro" id="IPR011057">
    <property type="entry name" value="Mss4-like_sf"/>
</dbReference>
<evidence type="ECO:0000256" key="4">
    <source>
        <dbReference type="ARBA" id="ARBA00023239"/>
    </source>
</evidence>
<dbReference type="PANTHER" id="PTHR33337">
    <property type="entry name" value="GFA DOMAIN-CONTAINING PROTEIN"/>
    <property type="match status" value="1"/>
</dbReference>
<reference evidence="6 7" key="1">
    <citation type="submission" date="2022-04" db="EMBL/GenBank/DDBJ databases">
        <title>Identification of a novel bacterium isolated from mangrove sediments.</title>
        <authorList>
            <person name="Pan X."/>
        </authorList>
    </citation>
    <scope>NUCLEOTIDE SEQUENCE [LARGE SCALE GENOMIC DNA]</scope>
    <source>
        <strain evidence="6 7">B2638</strain>
    </source>
</reference>
<dbReference type="PANTHER" id="PTHR33337:SF40">
    <property type="entry name" value="CENP-V_GFA DOMAIN-CONTAINING PROTEIN-RELATED"/>
    <property type="match status" value="1"/>
</dbReference>
<dbReference type="InterPro" id="IPR006913">
    <property type="entry name" value="CENP-V/GFA"/>
</dbReference>
<dbReference type="PROSITE" id="PS51257">
    <property type="entry name" value="PROKAR_LIPOPROTEIN"/>
    <property type="match status" value="1"/>
</dbReference>
<proteinExistence type="inferred from homology"/>
<comment type="caution">
    <text evidence="6">The sequence shown here is derived from an EMBL/GenBank/DDBJ whole genome shotgun (WGS) entry which is preliminary data.</text>
</comment>
<evidence type="ECO:0000313" key="6">
    <source>
        <dbReference type="EMBL" id="MCJ2187446.1"/>
    </source>
</evidence>
<evidence type="ECO:0000256" key="1">
    <source>
        <dbReference type="ARBA" id="ARBA00005495"/>
    </source>
</evidence>
<name>A0ABT0BQW6_9SPHN</name>
<keyword evidence="7" id="KW-1185">Reference proteome</keyword>
<dbReference type="Pfam" id="PF04828">
    <property type="entry name" value="GFA"/>
    <property type="match status" value="1"/>
</dbReference>
<sequence>MKAQCQCGQLTVALPGAASTVVACHCNACQRRSGSPFGVLAYYPADQLAIHGEATRFERPTDEGNRFETFFCPSCGSTVYARASKHPTMIGVAVGAIADPEFPAPARSVWEQSMHRWVKLPDDIQHFPKGRG</sequence>
<evidence type="ECO:0000313" key="7">
    <source>
        <dbReference type="Proteomes" id="UP001202281"/>
    </source>
</evidence>
<dbReference type="EMBL" id="JALHLG010000014">
    <property type="protein sequence ID" value="MCJ2187446.1"/>
    <property type="molecule type" value="Genomic_DNA"/>
</dbReference>
<keyword evidence="3" id="KW-0862">Zinc</keyword>
<evidence type="ECO:0000256" key="2">
    <source>
        <dbReference type="ARBA" id="ARBA00022723"/>
    </source>
</evidence>
<keyword evidence="4" id="KW-0456">Lyase</keyword>
<keyword evidence="2" id="KW-0479">Metal-binding</keyword>
<comment type="similarity">
    <text evidence="1">Belongs to the Gfa family.</text>
</comment>
<dbReference type="Proteomes" id="UP001202281">
    <property type="component" value="Unassembled WGS sequence"/>
</dbReference>
<organism evidence="6 7">
    <name type="scientific">Novosphingobium beihaiensis</name>
    <dbReference type="NCBI Taxonomy" id="2930389"/>
    <lineage>
        <taxon>Bacteria</taxon>
        <taxon>Pseudomonadati</taxon>
        <taxon>Pseudomonadota</taxon>
        <taxon>Alphaproteobacteria</taxon>
        <taxon>Sphingomonadales</taxon>
        <taxon>Sphingomonadaceae</taxon>
        <taxon>Novosphingobium</taxon>
    </lineage>
</organism>
<dbReference type="Gene3D" id="3.90.1590.10">
    <property type="entry name" value="glutathione-dependent formaldehyde- activating enzyme (gfa)"/>
    <property type="match status" value="1"/>
</dbReference>
<dbReference type="RefSeq" id="WP_243921120.1">
    <property type="nucleotide sequence ID" value="NZ_JALHLG010000014.1"/>
</dbReference>
<gene>
    <name evidence="6" type="ORF">MTR66_11560</name>
</gene>
<protein>
    <submittedName>
        <fullName evidence="6">GFA family protein</fullName>
    </submittedName>
</protein>
<evidence type="ECO:0000256" key="3">
    <source>
        <dbReference type="ARBA" id="ARBA00022833"/>
    </source>
</evidence>
<accession>A0ABT0BQW6</accession>
<evidence type="ECO:0000259" key="5">
    <source>
        <dbReference type="PROSITE" id="PS51891"/>
    </source>
</evidence>